<dbReference type="GO" id="GO:0009252">
    <property type="term" value="P:peptidoglycan biosynthetic process"/>
    <property type="evidence" value="ECO:0007669"/>
    <property type="project" value="UniProtKB-UniRule"/>
</dbReference>
<dbReference type="InterPro" id="IPR036565">
    <property type="entry name" value="Mur-like_cat_sf"/>
</dbReference>
<evidence type="ECO:0000256" key="7">
    <source>
        <dbReference type="ARBA" id="ARBA00022984"/>
    </source>
</evidence>
<evidence type="ECO:0000256" key="9">
    <source>
        <dbReference type="ARBA" id="ARBA00023316"/>
    </source>
</evidence>
<dbReference type="AlphaFoldDB" id="A0A174CBY5"/>
<evidence type="ECO:0000313" key="15">
    <source>
        <dbReference type="EMBL" id="CUO09440.1"/>
    </source>
</evidence>
<comment type="subcellular location">
    <subcellularLocation>
        <location evidence="10 11">Cytoplasm</location>
    </subcellularLocation>
</comment>
<evidence type="ECO:0000256" key="1">
    <source>
        <dbReference type="ARBA" id="ARBA00022490"/>
    </source>
</evidence>
<dbReference type="EC" id="6.3.2.10" evidence="10 11"/>
<comment type="pathway">
    <text evidence="10 11">Cell wall biogenesis; peptidoglycan biosynthesis.</text>
</comment>
<organism evidence="15 16">
    <name type="scientific">Mitsuokella jalaludinii</name>
    <dbReference type="NCBI Taxonomy" id="187979"/>
    <lineage>
        <taxon>Bacteria</taxon>
        <taxon>Bacillati</taxon>
        <taxon>Bacillota</taxon>
        <taxon>Negativicutes</taxon>
        <taxon>Selenomonadales</taxon>
        <taxon>Selenomonadaceae</taxon>
        <taxon>Mitsuokella</taxon>
    </lineage>
</organism>
<dbReference type="GO" id="GO:0071555">
    <property type="term" value="P:cell wall organization"/>
    <property type="evidence" value="ECO:0007669"/>
    <property type="project" value="UniProtKB-KW"/>
</dbReference>
<keyword evidence="5 10" id="KW-0067">ATP-binding</keyword>
<protein>
    <recommendedName>
        <fullName evidence="10 11">UDP-N-acetylmuramoyl-tripeptide--D-alanyl-D-alanine ligase</fullName>
        <ecNumber evidence="10 11">6.3.2.10</ecNumber>
    </recommendedName>
    <alternativeName>
        <fullName evidence="10">D-alanyl-D-alanine-adding enzyme</fullName>
    </alternativeName>
</protein>
<dbReference type="PANTHER" id="PTHR43024:SF1">
    <property type="entry name" value="UDP-N-ACETYLMURAMOYL-TRIPEPTIDE--D-ALANYL-D-ALANINE LIGASE"/>
    <property type="match status" value="1"/>
</dbReference>
<dbReference type="Gene3D" id="3.90.190.20">
    <property type="entry name" value="Mur ligase, C-terminal domain"/>
    <property type="match status" value="1"/>
</dbReference>
<feature type="domain" description="Mur ligase central" evidence="14">
    <location>
        <begin position="112"/>
        <end position="300"/>
    </location>
</feature>
<dbReference type="InterPro" id="IPR005863">
    <property type="entry name" value="UDP-N-AcMur_synth"/>
</dbReference>
<dbReference type="PANTHER" id="PTHR43024">
    <property type="entry name" value="UDP-N-ACETYLMURAMOYL-TRIPEPTIDE--D-ALANYL-D-ALANINE LIGASE"/>
    <property type="match status" value="1"/>
</dbReference>
<dbReference type="Pfam" id="PF02875">
    <property type="entry name" value="Mur_ligase_C"/>
    <property type="match status" value="1"/>
</dbReference>
<dbReference type="Pfam" id="PF01225">
    <property type="entry name" value="Mur_ligase"/>
    <property type="match status" value="1"/>
</dbReference>
<name>A0A174CBY5_9FIRM</name>
<dbReference type="InterPro" id="IPR051046">
    <property type="entry name" value="MurCDEF_CellWall_CoF430Synth"/>
</dbReference>
<dbReference type="InterPro" id="IPR036615">
    <property type="entry name" value="Mur_ligase_C_dom_sf"/>
</dbReference>
<evidence type="ECO:0000259" key="13">
    <source>
        <dbReference type="Pfam" id="PF02875"/>
    </source>
</evidence>
<dbReference type="SUPFAM" id="SSF53623">
    <property type="entry name" value="MurD-like peptide ligases, catalytic domain"/>
    <property type="match status" value="1"/>
</dbReference>
<dbReference type="GO" id="GO:0008360">
    <property type="term" value="P:regulation of cell shape"/>
    <property type="evidence" value="ECO:0007669"/>
    <property type="project" value="UniProtKB-KW"/>
</dbReference>
<dbReference type="GO" id="GO:0047480">
    <property type="term" value="F:UDP-N-acetylmuramoyl-tripeptide-D-alanyl-D-alanine ligase activity"/>
    <property type="evidence" value="ECO:0007669"/>
    <property type="project" value="UniProtKB-UniRule"/>
</dbReference>
<dbReference type="SUPFAM" id="SSF63418">
    <property type="entry name" value="MurE/MurF N-terminal domain"/>
    <property type="match status" value="1"/>
</dbReference>
<dbReference type="OrthoDB" id="9801978at2"/>
<dbReference type="Gene3D" id="3.40.1390.10">
    <property type="entry name" value="MurE/MurF, N-terminal domain"/>
    <property type="match status" value="1"/>
</dbReference>
<dbReference type="STRING" id="187979.ERS852385_02116"/>
<dbReference type="Proteomes" id="UP000095546">
    <property type="component" value="Unassembled WGS sequence"/>
</dbReference>
<dbReference type="GO" id="GO:0051301">
    <property type="term" value="P:cell division"/>
    <property type="evidence" value="ECO:0007669"/>
    <property type="project" value="UniProtKB-KW"/>
</dbReference>
<evidence type="ECO:0000256" key="4">
    <source>
        <dbReference type="ARBA" id="ARBA00022741"/>
    </source>
</evidence>
<dbReference type="InterPro" id="IPR035911">
    <property type="entry name" value="MurE/MurF_N"/>
</dbReference>
<keyword evidence="8 10" id="KW-0131">Cell cycle</keyword>
<dbReference type="HAMAP" id="MF_02019">
    <property type="entry name" value="MurF"/>
    <property type="match status" value="1"/>
</dbReference>
<comment type="similarity">
    <text evidence="10">Belongs to the MurCDEF family. MurF subfamily.</text>
</comment>
<dbReference type="InterPro" id="IPR000713">
    <property type="entry name" value="Mur_ligase_N"/>
</dbReference>
<dbReference type="InterPro" id="IPR004101">
    <property type="entry name" value="Mur_ligase_C"/>
</dbReference>
<feature type="domain" description="Mur ligase N-terminal catalytic" evidence="12">
    <location>
        <begin position="27"/>
        <end position="70"/>
    </location>
</feature>
<keyword evidence="1 10" id="KW-0963">Cytoplasm</keyword>
<feature type="domain" description="Mur ligase C-terminal" evidence="13">
    <location>
        <begin position="323"/>
        <end position="446"/>
    </location>
</feature>
<comment type="function">
    <text evidence="10 11">Involved in cell wall formation. Catalyzes the final step in the synthesis of UDP-N-acetylmuramoyl-pentapeptide, the precursor of murein.</text>
</comment>
<gene>
    <name evidence="10 15" type="primary">murF</name>
    <name evidence="15" type="ORF">ERS852385_02116</name>
</gene>
<evidence type="ECO:0000256" key="6">
    <source>
        <dbReference type="ARBA" id="ARBA00022960"/>
    </source>
</evidence>
<keyword evidence="3 10" id="KW-0132">Cell division</keyword>
<evidence type="ECO:0000256" key="3">
    <source>
        <dbReference type="ARBA" id="ARBA00022618"/>
    </source>
</evidence>
<proteinExistence type="inferred from homology"/>
<dbReference type="SUPFAM" id="SSF53244">
    <property type="entry name" value="MurD-like peptide ligases, peptide-binding domain"/>
    <property type="match status" value="1"/>
</dbReference>
<dbReference type="Gene3D" id="3.40.1190.10">
    <property type="entry name" value="Mur-like, catalytic domain"/>
    <property type="match status" value="1"/>
</dbReference>
<accession>A0A174CBY5</accession>
<keyword evidence="2 10" id="KW-0436">Ligase</keyword>
<evidence type="ECO:0000256" key="10">
    <source>
        <dbReference type="HAMAP-Rule" id="MF_02019"/>
    </source>
</evidence>
<feature type="binding site" evidence="10">
    <location>
        <begin position="114"/>
        <end position="120"/>
    </location>
    <ligand>
        <name>ATP</name>
        <dbReference type="ChEBI" id="CHEBI:30616"/>
    </ligand>
</feature>
<evidence type="ECO:0000256" key="5">
    <source>
        <dbReference type="ARBA" id="ARBA00022840"/>
    </source>
</evidence>
<dbReference type="GO" id="GO:0005737">
    <property type="term" value="C:cytoplasm"/>
    <property type="evidence" value="ECO:0007669"/>
    <property type="project" value="UniProtKB-SubCell"/>
</dbReference>
<keyword evidence="6 10" id="KW-0133">Cell shape</keyword>
<evidence type="ECO:0000256" key="8">
    <source>
        <dbReference type="ARBA" id="ARBA00023306"/>
    </source>
</evidence>
<evidence type="ECO:0000256" key="2">
    <source>
        <dbReference type="ARBA" id="ARBA00022598"/>
    </source>
</evidence>
<evidence type="ECO:0000259" key="12">
    <source>
        <dbReference type="Pfam" id="PF01225"/>
    </source>
</evidence>
<keyword evidence="9 10" id="KW-0961">Cell wall biogenesis/degradation</keyword>
<dbReference type="UniPathway" id="UPA00219"/>
<sequence>MPAFTLDEVREATGAQLYKMEHEEFTDIVTDTRKITPGVLFLAFKGERFNGEDFVRDAVEKGASGVMVSTGCPKEQLAGLKTTVLIAPDTLAAYQQLAHAWRMRFSLPVVAITGSNGKTTTKDLTAAVLSARGPVLKTQANYNNEIGLPLTLLGLRKEHTAAVVEIGMRGLHQIEAMSPIAAPSVGIVTNVGETHMELLGSIENIAKAKSEMVEAIPAGGAVVLNADNPYVAAMRSKAKEGVRVLTFGIENEADVRARDIETVGGHETRFTLDWKGREQTFVFAMVGRHNVYNALAAIAAGFALGLTPAEAAAGLRNLKATKMRFEVQDVKMYHVVNDAYNASPMSMKAAIETLSELTKGRKIAVMGDMLELGSVSEEAHREVGRELAVHGFAAVVTRGQMGAFIADGAEAGGVPQVFRADSHEAAADYLHKILEPGDTILFKGSRGMQMEKIIDLL</sequence>
<dbReference type="NCBIfam" id="TIGR01143">
    <property type="entry name" value="murF"/>
    <property type="match status" value="1"/>
</dbReference>
<dbReference type="GO" id="GO:0005524">
    <property type="term" value="F:ATP binding"/>
    <property type="evidence" value="ECO:0007669"/>
    <property type="project" value="UniProtKB-UniRule"/>
</dbReference>
<dbReference type="GeneID" id="83710656"/>
<keyword evidence="16" id="KW-1185">Reference proteome</keyword>
<reference evidence="15 16" key="1">
    <citation type="submission" date="2015-09" db="EMBL/GenBank/DDBJ databases">
        <authorList>
            <consortium name="Pathogen Informatics"/>
        </authorList>
    </citation>
    <scope>NUCLEOTIDE SEQUENCE [LARGE SCALE GENOMIC DNA]</scope>
    <source>
        <strain evidence="15 16">2789STDY5608828</strain>
    </source>
</reference>
<dbReference type="EMBL" id="CYYU01000027">
    <property type="protein sequence ID" value="CUO09440.1"/>
    <property type="molecule type" value="Genomic_DNA"/>
</dbReference>
<dbReference type="Pfam" id="PF08245">
    <property type="entry name" value="Mur_ligase_M"/>
    <property type="match status" value="1"/>
</dbReference>
<comment type="catalytic activity">
    <reaction evidence="10 11">
        <text>D-alanyl-D-alanine + UDP-N-acetyl-alpha-D-muramoyl-L-alanyl-gamma-D-glutamyl-meso-2,6-diaminopimelate + ATP = UDP-N-acetyl-alpha-D-muramoyl-L-alanyl-gamma-D-glutamyl-meso-2,6-diaminopimeloyl-D-alanyl-D-alanine + ADP + phosphate + H(+)</text>
        <dbReference type="Rhea" id="RHEA:28374"/>
        <dbReference type="ChEBI" id="CHEBI:15378"/>
        <dbReference type="ChEBI" id="CHEBI:30616"/>
        <dbReference type="ChEBI" id="CHEBI:43474"/>
        <dbReference type="ChEBI" id="CHEBI:57822"/>
        <dbReference type="ChEBI" id="CHEBI:61386"/>
        <dbReference type="ChEBI" id="CHEBI:83905"/>
        <dbReference type="ChEBI" id="CHEBI:456216"/>
        <dbReference type="EC" id="6.3.2.10"/>
    </reaction>
</comment>
<dbReference type="GO" id="GO:0008766">
    <property type="term" value="F:UDP-N-acetylmuramoylalanyl-D-glutamyl-2,6-diaminopimelate-D-alanyl-D-alanine ligase activity"/>
    <property type="evidence" value="ECO:0007669"/>
    <property type="project" value="RHEA"/>
</dbReference>
<dbReference type="RefSeq" id="WP_036378557.1">
    <property type="nucleotide sequence ID" value="NZ_CABIWZ010000027.1"/>
</dbReference>
<evidence type="ECO:0000256" key="11">
    <source>
        <dbReference type="RuleBase" id="RU004136"/>
    </source>
</evidence>
<keyword evidence="4 10" id="KW-0547">Nucleotide-binding</keyword>
<evidence type="ECO:0000259" key="14">
    <source>
        <dbReference type="Pfam" id="PF08245"/>
    </source>
</evidence>
<keyword evidence="7 10" id="KW-0573">Peptidoglycan synthesis</keyword>
<dbReference type="InterPro" id="IPR013221">
    <property type="entry name" value="Mur_ligase_cen"/>
</dbReference>
<dbReference type="eggNOG" id="COG0770">
    <property type="taxonomic scope" value="Bacteria"/>
</dbReference>
<evidence type="ECO:0000313" key="16">
    <source>
        <dbReference type="Proteomes" id="UP000095546"/>
    </source>
</evidence>